<dbReference type="PANTHER" id="PTHR16301:SF20">
    <property type="entry name" value="IMPACT FAMILY MEMBER YIGZ"/>
    <property type="match status" value="1"/>
</dbReference>
<comment type="similarity">
    <text evidence="1">Belongs to the IMPACT family.</text>
</comment>
<dbReference type="GO" id="GO:0017111">
    <property type="term" value="F:ribonucleoside triphosphate phosphatase activity"/>
    <property type="evidence" value="ECO:0007669"/>
    <property type="project" value="UniProtKB-ARBA"/>
</dbReference>
<dbReference type="GO" id="GO:0032561">
    <property type="term" value="F:guanyl ribonucleotide binding"/>
    <property type="evidence" value="ECO:0007669"/>
    <property type="project" value="UniProtKB-ARBA"/>
</dbReference>
<dbReference type="InterPro" id="IPR015269">
    <property type="entry name" value="UPF0029_Impact_C"/>
</dbReference>
<sequence length="201" mass="22093">MAQYTLTELATYQEDVRKSRFAALASKADNPDEALRFFAEHSVPTATHNCWAYRIGNEYRFNDDGEPGGTAGRPILQAIEGQQCDRVAVLVGRWFGGIKLGPGGLIRAYGGVAAQCLRLGSRIELVDEEQLLLQCTFADMALVQSRLGTFGARIQAEEFDAAGVRWQVGVPRQLADALVAAFTDLTRGQGRYRREADEQGH</sequence>
<evidence type="ECO:0000313" key="5">
    <source>
        <dbReference type="Proteomes" id="UP000253628"/>
    </source>
</evidence>
<dbReference type="InterPro" id="IPR036956">
    <property type="entry name" value="Impact_N_sf"/>
</dbReference>
<comment type="caution">
    <text evidence="4">The sequence shown here is derived from an EMBL/GenBank/DDBJ whole genome shotgun (WGS) entry which is preliminary data.</text>
</comment>
<dbReference type="SUPFAM" id="SSF54980">
    <property type="entry name" value="EF-G C-terminal domain-like"/>
    <property type="match status" value="1"/>
</dbReference>
<dbReference type="AlphaFoldDB" id="A0A366HLC5"/>
<dbReference type="SUPFAM" id="SSF54211">
    <property type="entry name" value="Ribosomal protein S5 domain 2-like"/>
    <property type="match status" value="1"/>
</dbReference>
<dbReference type="GO" id="GO:0005737">
    <property type="term" value="C:cytoplasm"/>
    <property type="evidence" value="ECO:0007669"/>
    <property type="project" value="TreeGrafter"/>
</dbReference>
<accession>A0A366HLC5</accession>
<keyword evidence="5" id="KW-1185">Reference proteome</keyword>
<reference evidence="4 5" key="1">
    <citation type="submission" date="2018-06" db="EMBL/GenBank/DDBJ databases">
        <title>Genomic Encyclopedia of Type Strains, Phase IV (KMG-IV): sequencing the most valuable type-strain genomes for metagenomic binning, comparative biology and taxonomic classification.</title>
        <authorList>
            <person name="Goeker M."/>
        </authorList>
    </citation>
    <scope>NUCLEOTIDE SEQUENCE [LARGE SCALE GENOMIC DNA]</scope>
    <source>
        <strain evidence="4 5">DSM 25520</strain>
    </source>
</reference>
<dbReference type="InterPro" id="IPR023582">
    <property type="entry name" value="Impact"/>
</dbReference>
<dbReference type="RefSeq" id="WP_113931409.1">
    <property type="nucleotide sequence ID" value="NZ_JACCEU010000001.1"/>
</dbReference>
<dbReference type="Pfam" id="PF01205">
    <property type="entry name" value="Impact_N"/>
    <property type="match status" value="1"/>
</dbReference>
<dbReference type="Proteomes" id="UP000253628">
    <property type="component" value="Unassembled WGS sequence"/>
</dbReference>
<evidence type="ECO:0000256" key="1">
    <source>
        <dbReference type="ARBA" id="ARBA00007665"/>
    </source>
</evidence>
<feature type="domain" description="Impact N-terminal" evidence="2">
    <location>
        <begin position="17"/>
        <end position="117"/>
    </location>
</feature>
<dbReference type="Pfam" id="PF09186">
    <property type="entry name" value="DUF1949"/>
    <property type="match status" value="1"/>
</dbReference>
<evidence type="ECO:0000259" key="2">
    <source>
        <dbReference type="Pfam" id="PF01205"/>
    </source>
</evidence>
<gene>
    <name evidence="4" type="ORF">DFR37_101227</name>
</gene>
<name>A0A366HLC5_9BURK</name>
<dbReference type="InterPro" id="IPR035647">
    <property type="entry name" value="EFG_III/V"/>
</dbReference>
<protein>
    <submittedName>
        <fullName evidence="4">Putative YigZ family protein</fullName>
    </submittedName>
</protein>
<feature type="domain" description="UPF0029" evidence="3">
    <location>
        <begin position="133"/>
        <end position="189"/>
    </location>
</feature>
<organism evidence="4 5">
    <name type="scientific">Eoetvoesiella caeni</name>
    <dbReference type="NCBI Taxonomy" id="645616"/>
    <lineage>
        <taxon>Bacteria</taxon>
        <taxon>Pseudomonadati</taxon>
        <taxon>Pseudomonadota</taxon>
        <taxon>Betaproteobacteria</taxon>
        <taxon>Burkholderiales</taxon>
        <taxon>Alcaligenaceae</taxon>
        <taxon>Eoetvoesiella</taxon>
    </lineage>
</organism>
<evidence type="ECO:0000259" key="3">
    <source>
        <dbReference type="Pfam" id="PF09186"/>
    </source>
</evidence>
<dbReference type="Gene3D" id="3.30.70.240">
    <property type="match status" value="1"/>
</dbReference>
<dbReference type="InterPro" id="IPR001498">
    <property type="entry name" value="Impact_N"/>
</dbReference>
<dbReference type="InterPro" id="IPR020568">
    <property type="entry name" value="Ribosomal_Su5_D2-typ_SF"/>
</dbReference>
<dbReference type="PANTHER" id="PTHR16301">
    <property type="entry name" value="IMPACT-RELATED"/>
    <property type="match status" value="1"/>
</dbReference>
<dbReference type="Gene3D" id="3.30.230.30">
    <property type="entry name" value="Impact, N-terminal domain"/>
    <property type="match status" value="1"/>
</dbReference>
<dbReference type="EMBL" id="QNRQ01000001">
    <property type="protein sequence ID" value="RBP43102.1"/>
    <property type="molecule type" value="Genomic_DNA"/>
</dbReference>
<dbReference type="GO" id="GO:0006446">
    <property type="term" value="P:regulation of translational initiation"/>
    <property type="evidence" value="ECO:0007669"/>
    <property type="project" value="TreeGrafter"/>
</dbReference>
<dbReference type="OrthoDB" id="9813771at2"/>
<evidence type="ECO:0000313" key="4">
    <source>
        <dbReference type="EMBL" id="RBP43102.1"/>
    </source>
</evidence>
<proteinExistence type="inferred from homology"/>